<evidence type="ECO:0000256" key="2">
    <source>
        <dbReference type="ARBA" id="ARBA00022723"/>
    </source>
</evidence>
<evidence type="ECO:0000313" key="6">
    <source>
        <dbReference type="EMBL" id="MDT0684466.1"/>
    </source>
</evidence>
<accession>A0ABU3DL85</accession>
<dbReference type="InterPro" id="IPR017941">
    <property type="entry name" value="Rieske_2Fe-2S"/>
</dbReference>
<keyword evidence="7" id="KW-1185">Reference proteome</keyword>
<dbReference type="InterPro" id="IPR036922">
    <property type="entry name" value="Rieske_2Fe-2S_sf"/>
</dbReference>
<reference evidence="6 7" key="1">
    <citation type="submission" date="2023-09" db="EMBL/GenBank/DDBJ databases">
        <authorList>
            <person name="Rey-Velasco X."/>
        </authorList>
    </citation>
    <scope>NUCLEOTIDE SEQUENCE [LARGE SCALE GENOMIC DNA]</scope>
    <source>
        <strain evidence="6 7">F158</strain>
    </source>
</reference>
<keyword evidence="4" id="KW-0411">Iron-sulfur</keyword>
<organism evidence="6 7">
    <name type="scientific">Tropicimonas omnivorans</name>
    <dbReference type="NCBI Taxonomy" id="3075590"/>
    <lineage>
        <taxon>Bacteria</taxon>
        <taxon>Pseudomonadati</taxon>
        <taxon>Pseudomonadota</taxon>
        <taxon>Alphaproteobacteria</taxon>
        <taxon>Rhodobacterales</taxon>
        <taxon>Roseobacteraceae</taxon>
        <taxon>Tropicimonas</taxon>
    </lineage>
</organism>
<keyword evidence="3" id="KW-0408">Iron</keyword>
<dbReference type="Gene3D" id="2.102.10.10">
    <property type="entry name" value="Rieske [2Fe-2S] iron-sulphur domain"/>
    <property type="match status" value="1"/>
</dbReference>
<gene>
    <name evidence="6" type="ORF">RM543_17425</name>
</gene>
<dbReference type="EMBL" id="JAVRHL010000005">
    <property type="protein sequence ID" value="MDT0684466.1"/>
    <property type="molecule type" value="Genomic_DNA"/>
</dbReference>
<evidence type="ECO:0000259" key="5">
    <source>
        <dbReference type="PROSITE" id="PS51296"/>
    </source>
</evidence>
<evidence type="ECO:0000313" key="7">
    <source>
        <dbReference type="Proteomes" id="UP001265259"/>
    </source>
</evidence>
<evidence type="ECO:0000256" key="3">
    <source>
        <dbReference type="ARBA" id="ARBA00023004"/>
    </source>
</evidence>
<keyword evidence="1" id="KW-0001">2Fe-2S</keyword>
<comment type="caution">
    <text evidence="6">The sequence shown here is derived from an EMBL/GenBank/DDBJ whole genome shotgun (WGS) entry which is preliminary data.</text>
</comment>
<evidence type="ECO:0000256" key="1">
    <source>
        <dbReference type="ARBA" id="ARBA00022714"/>
    </source>
</evidence>
<dbReference type="Proteomes" id="UP001265259">
    <property type="component" value="Unassembled WGS sequence"/>
</dbReference>
<dbReference type="RefSeq" id="WP_311694007.1">
    <property type="nucleotide sequence ID" value="NZ_JAVRHL010000005.1"/>
</dbReference>
<proteinExistence type="predicted"/>
<name>A0ABU3DL85_9RHOB</name>
<dbReference type="PROSITE" id="PS51296">
    <property type="entry name" value="RIESKE"/>
    <property type="match status" value="1"/>
</dbReference>
<protein>
    <submittedName>
        <fullName evidence="6">Rieske 2Fe-2S domain-containing protein</fullName>
    </submittedName>
</protein>
<dbReference type="SUPFAM" id="SSF50022">
    <property type="entry name" value="ISP domain"/>
    <property type="match status" value="1"/>
</dbReference>
<dbReference type="Pfam" id="PF00355">
    <property type="entry name" value="Rieske"/>
    <property type="match status" value="1"/>
</dbReference>
<keyword evidence="2" id="KW-0479">Metal-binding</keyword>
<feature type="domain" description="Rieske" evidence="5">
    <location>
        <begin position="15"/>
        <end position="116"/>
    </location>
</feature>
<evidence type="ECO:0000256" key="4">
    <source>
        <dbReference type="ARBA" id="ARBA00023014"/>
    </source>
</evidence>
<sequence>MSGAWRAIPSAPEPGARICLEAEMTGPVHGCDLGGFPVLLVRSAGGLRAYVNACPHQHLPLDWRSSGILSPDGVSLRCSNHDARFDAATGEGTGGYGAGCALIQVPIEIRGGEVIVGGV</sequence>